<proteinExistence type="predicted"/>
<evidence type="ECO:0000313" key="1">
    <source>
        <dbReference type="EMBL" id="RHZ46059.1"/>
    </source>
</evidence>
<dbReference type="Proteomes" id="UP000266861">
    <property type="component" value="Unassembled WGS sequence"/>
</dbReference>
<dbReference type="AlphaFoldDB" id="A0A397G7R9"/>
<reference evidence="1 2" key="1">
    <citation type="submission" date="2018-08" db="EMBL/GenBank/DDBJ databases">
        <title>Genome and evolution of the arbuscular mycorrhizal fungus Diversispora epigaea (formerly Glomus versiforme) and its bacterial endosymbionts.</title>
        <authorList>
            <person name="Sun X."/>
            <person name="Fei Z."/>
            <person name="Harrison M."/>
        </authorList>
    </citation>
    <scope>NUCLEOTIDE SEQUENCE [LARGE SCALE GENOMIC DNA]</scope>
    <source>
        <strain evidence="1 2">IT104</strain>
    </source>
</reference>
<dbReference type="EMBL" id="PQFF01000528">
    <property type="protein sequence ID" value="RHZ46059.1"/>
    <property type="molecule type" value="Genomic_DNA"/>
</dbReference>
<dbReference type="SUPFAM" id="SSF58100">
    <property type="entry name" value="Bacterial hemolysins"/>
    <property type="match status" value="1"/>
</dbReference>
<name>A0A397G7R9_9GLOM</name>
<keyword evidence="2" id="KW-1185">Reference proteome</keyword>
<organism evidence="1 2">
    <name type="scientific">Diversispora epigaea</name>
    <dbReference type="NCBI Taxonomy" id="1348612"/>
    <lineage>
        <taxon>Eukaryota</taxon>
        <taxon>Fungi</taxon>
        <taxon>Fungi incertae sedis</taxon>
        <taxon>Mucoromycota</taxon>
        <taxon>Glomeromycotina</taxon>
        <taxon>Glomeromycetes</taxon>
        <taxon>Diversisporales</taxon>
        <taxon>Diversisporaceae</taxon>
        <taxon>Diversispora</taxon>
    </lineage>
</organism>
<accession>A0A397G7R9</accession>
<dbReference type="OrthoDB" id="2423155at2759"/>
<sequence>MSSYQEISAFQAVTVPNTRHVQDNIKSALDGFNQISKIEVRNQSAEFQHDTVQAFVGIILDEGKNFCKLTYKSVTESTNIANYCTDILSYVETLLEQRISGEEFQEALEVLLWNANECKNEAVNLWKGYTRICENLRDIQENLYVYDKYLENEKDFHEKNILTFNKKKKEARTIKWTCRISSAGMTALAPMTAGISLFGAVAFGCYADEKAEKEKECRLSRNESRAMVEKLNSIRYSVGGVITQTGDIIEIINHFQVFWDKRVIEVKCLIEDFKKKKGVTLGYNRLTGRSVIKKWTEVRGQYTSYSENVMYLLKNTTVNRRIALESF</sequence>
<protein>
    <submittedName>
        <fullName evidence="1">Uncharacterized protein</fullName>
    </submittedName>
</protein>
<evidence type="ECO:0000313" key="2">
    <source>
        <dbReference type="Proteomes" id="UP000266861"/>
    </source>
</evidence>
<gene>
    <name evidence="1" type="ORF">Glove_637g23</name>
</gene>
<comment type="caution">
    <text evidence="1">The sequence shown here is derived from an EMBL/GenBank/DDBJ whole genome shotgun (WGS) entry which is preliminary data.</text>
</comment>